<dbReference type="InterPro" id="IPR002641">
    <property type="entry name" value="PNPLA_dom"/>
</dbReference>
<dbReference type="SUPFAM" id="SSF52151">
    <property type="entry name" value="FabD/lysophospholipase-like"/>
    <property type="match status" value="1"/>
</dbReference>
<gene>
    <name evidence="4" type="ORF">D6T69_00770</name>
</gene>
<keyword evidence="2" id="KW-1133">Transmembrane helix</keyword>
<dbReference type="GO" id="GO:0004623">
    <property type="term" value="F:phospholipase A2 activity"/>
    <property type="evidence" value="ECO:0007669"/>
    <property type="project" value="TreeGrafter"/>
</dbReference>
<dbReference type="GO" id="GO:0005829">
    <property type="term" value="C:cytosol"/>
    <property type="evidence" value="ECO:0007669"/>
    <property type="project" value="TreeGrafter"/>
</dbReference>
<dbReference type="AlphaFoldDB" id="A0A3S8R323"/>
<dbReference type="InterPro" id="IPR016035">
    <property type="entry name" value="Acyl_Trfase/lysoPLipase"/>
</dbReference>
<dbReference type="EMBL" id="CP032548">
    <property type="protein sequence ID" value="AZJ34137.1"/>
    <property type="molecule type" value="Genomic_DNA"/>
</dbReference>
<name>A0A3S8R323_9FLAO</name>
<dbReference type="Pfam" id="PF01734">
    <property type="entry name" value="Patatin"/>
    <property type="match status" value="1"/>
</dbReference>
<evidence type="ECO:0000256" key="1">
    <source>
        <dbReference type="ARBA" id="ARBA00023098"/>
    </source>
</evidence>
<evidence type="ECO:0000256" key="2">
    <source>
        <dbReference type="SAM" id="Phobius"/>
    </source>
</evidence>
<feature type="domain" description="PNPLA" evidence="3">
    <location>
        <begin position="12"/>
        <end position="233"/>
    </location>
</feature>
<dbReference type="KEGG" id="tsig:D6T69_00770"/>
<accession>A0A3S8R323</accession>
<sequence>MKTMELFKSIALCFSGGGYRAACFSLGTLSLLEKVGLLENVKAISTVSGGTITGVKYAQSQIEGKEFQTFFDEYYAWLAKDELTSNALSHLRWPLIWNQPENKHKRKNPINAFAIEYNKLTNQATLGQVQDVISQGKTHLERVVFNATDFDSTHQFRFQNIKGNQKRFGNGKAHSKYKEVIDDIKLGDVIAASTAFPGGFEPMGFPYDFSPNHNNLEEIGLMDGGIVDNQGASVFVSEAQNQCDGKPELHDLYFLCDVSSPYPGEGFKFASDSWFSKYVSYVSSAFTLLFMLIITVFFGVQKMMVWYTISVVILAFLVFIHFLFFSLSKLMQNETGVDQRLYLPPRRVGFYILNRAKSLVRMASVVFLKNDRRQHANAIYSTFPNKIITSTVYELRCKDTSGNQTTRPENERGWEEIKKYTGEISEAIIKNSNKSTSFGTTLWFTQKDKKNNMLNNVIACGEYTTCYNLLSYLIIQYGDKATELPVFKELLSLWKKFQENPKFLVEERQEKIKTMNK</sequence>
<keyword evidence="1" id="KW-0443">Lipid metabolism</keyword>
<evidence type="ECO:0000259" key="3">
    <source>
        <dbReference type="Pfam" id="PF01734"/>
    </source>
</evidence>
<dbReference type="Proteomes" id="UP000274593">
    <property type="component" value="Chromosome"/>
</dbReference>
<proteinExistence type="predicted"/>
<dbReference type="GO" id="GO:0046475">
    <property type="term" value="P:glycerophospholipid catabolic process"/>
    <property type="evidence" value="ECO:0007669"/>
    <property type="project" value="TreeGrafter"/>
</dbReference>
<keyword evidence="5" id="KW-1185">Reference proteome</keyword>
<evidence type="ECO:0000313" key="4">
    <source>
        <dbReference type="EMBL" id="AZJ34137.1"/>
    </source>
</evidence>
<dbReference type="PANTHER" id="PTHR10728:SF40">
    <property type="entry name" value="PATATIN FAMILY PROTEIN"/>
    <property type="match status" value="1"/>
</dbReference>
<keyword evidence="2" id="KW-0472">Membrane</keyword>
<dbReference type="PANTHER" id="PTHR10728">
    <property type="entry name" value="CYTOSOLIC PHOSPHOLIPASE A2"/>
    <property type="match status" value="1"/>
</dbReference>
<protein>
    <submittedName>
        <fullName evidence="4">Patatin-like phospholipase family protein</fullName>
    </submittedName>
</protein>
<dbReference type="Gene3D" id="3.40.1090.10">
    <property type="entry name" value="Cytosolic phospholipase A2 catalytic domain"/>
    <property type="match status" value="1"/>
</dbReference>
<organism evidence="4 5">
    <name type="scientific">Tenacibaculum singaporense</name>
    <dbReference type="NCBI Taxonomy" id="2358479"/>
    <lineage>
        <taxon>Bacteria</taxon>
        <taxon>Pseudomonadati</taxon>
        <taxon>Bacteroidota</taxon>
        <taxon>Flavobacteriia</taxon>
        <taxon>Flavobacteriales</taxon>
        <taxon>Flavobacteriaceae</taxon>
        <taxon>Tenacibaculum</taxon>
    </lineage>
</organism>
<reference evidence="4 5" key="1">
    <citation type="submission" date="2018-09" db="EMBL/GenBank/DDBJ databases">
        <title>Insights into the microbiota of Asian seabass (Lates calcarifer) with tenacibaculosis symptoms and description of sp. nov. Tenacibaculum singaporense.</title>
        <authorList>
            <person name="Miyake S."/>
            <person name="Soh M."/>
            <person name="Azman M.N."/>
            <person name="Ngoh S.Y."/>
            <person name="Orban L."/>
        </authorList>
    </citation>
    <scope>NUCLEOTIDE SEQUENCE [LARGE SCALE GENOMIC DNA]</scope>
    <source>
        <strain evidence="4 5">DSM 106434</strain>
    </source>
</reference>
<feature type="transmembrane region" description="Helical" evidence="2">
    <location>
        <begin position="278"/>
        <end position="298"/>
    </location>
</feature>
<feature type="transmembrane region" description="Helical" evidence="2">
    <location>
        <begin position="304"/>
        <end position="325"/>
    </location>
</feature>
<evidence type="ECO:0000313" key="5">
    <source>
        <dbReference type="Proteomes" id="UP000274593"/>
    </source>
</evidence>
<keyword evidence="2" id="KW-0812">Transmembrane</keyword>